<dbReference type="GO" id="GO:0022857">
    <property type="term" value="F:transmembrane transporter activity"/>
    <property type="evidence" value="ECO:0007669"/>
    <property type="project" value="InterPro"/>
</dbReference>
<feature type="transmembrane region" description="Helical" evidence="5">
    <location>
        <begin position="128"/>
        <end position="148"/>
    </location>
</feature>
<feature type="transmembrane region" description="Helical" evidence="5">
    <location>
        <begin position="186"/>
        <end position="208"/>
    </location>
</feature>
<evidence type="ECO:0000256" key="2">
    <source>
        <dbReference type="ARBA" id="ARBA00022692"/>
    </source>
</evidence>
<evidence type="ECO:0000256" key="3">
    <source>
        <dbReference type="ARBA" id="ARBA00022989"/>
    </source>
</evidence>
<dbReference type="PANTHER" id="PTHR23501">
    <property type="entry name" value="MAJOR FACILITATOR SUPERFAMILY"/>
    <property type="match status" value="1"/>
</dbReference>
<dbReference type="AlphaFoldDB" id="A0A9W9SLC3"/>
<organism evidence="7 8">
    <name type="scientific">Penicillium cataractarum</name>
    <dbReference type="NCBI Taxonomy" id="2100454"/>
    <lineage>
        <taxon>Eukaryota</taxon>
        <taxon>Fungi</taxon>
        <taxon>Dikarya</taxon>
        <taxon>Ascomycota</taxon>
        <taxon>Pezizomycotina</taxon>
        <taxon>Eurotiomycetes</taxon>
        <taxon>Eurotiomycetidae</taxon>
        <taxon>Eurotiales</taxon>
        <taxon>Aspergillaceae</taxon>
        <taxon>Penicillium</taxon>
    </lineage>
</organism>
<dbReference type="OrthoDB" id="10021397at2759"/>
<keyword evidence="8" id="KW-1185">Reference proteome</keyword>
<feature type="transmembrane region" description="Helical" evidence="5">
    <location>
        <begin position="312"/>
        <end position="335"/>
    </location>
</feature>
<dbReference type="Gene3D" id="1.20.1250.20">
    <property type="entry name" value="MFS general substrate transporter like domains"/>
    <property type="match status" value="2"/>
</dbReference>
<dbReference type="PROSITE" id="PS50850">
    <property type="entry name" value="MFS"/>
    <property type="match status" value="1"/>
</dbReference>
<evidence type="ECO:0000256" key="5">
    <source>
        <dbReference type="SAM" id="Phobius"/>
    </source>
</evidence>
<evidence type="ECO:0000256" key="4">
    <source>
        <dbReference type="ARBA" id="ARBA00023136"/>
    </source>
</evidence>
<keyword evidence="4 5" id="KW-0472">Membrane</keyword>
<feature type="transmembrane region" description="Helical" evidence="5">
    <location>
        <begin position="347"/>
        <end position="372"/>
    </location>
</feature>
<dbReference type="EMBL" id="JAPZBS010000002">
    <property type="protein sequence ID" value="KAJ5380055.1"/>
    <property type="molecule type" value="Genomic_DNA"/>
</dbReference>
<protein>
    <recommendedName>
        <fullName evidence="6">Major facilitator superfamily (MFS) profile domain-containing protein</fullName>
    </recommendedName>
</protein>
<feature type="transmembrane region" description="Helical" evidence="5">
    <location>
        <begin position="278"/>
        <end position="300"/>
    </location>
</feature>
<gene>
    <name evidence="7" type="ORF">N7496_002483</name>
</gene>
<sequence>MTEGPQNAGIGAVENGLHTAHQLDDDDGAKHDSISVKHIEVTSQDSYGDKLRVEHIHGRRLYLAFLGWLMTEFMGSMGGNMLAPAIPVIASNFNAFGQLGWISGAFYMTQCGSMLLFGQCSELFDAKYVLIVAILFNMLGSAISGGASDVTSLIVGRAVAGIGSAGCYIAVQALVAYLVDLKYRALIFGLFGLQNVIAVTAGPISAGAFSDSGLWRMCFLIVLPLGTVAIILNLIVMPSVPPLPLTEEMEQRLQKQIGGFPSCTRFVKEREWAKRVLLADWLGFILATGSLVCFVLAMQWGGSEYAWSSSHVIGVFVGFVAIGAAFFFVQSVVAWPLIPLRVLRNRTVVGSCVMALSQFMCNLFAATFLSVIYEAGYGYSSLRAGLHVIPYFTVIIGAQLAEGVVLAWTKRYWYWGWTSPMIIAVGGGLLYTINSSTSTARLIGYQVIYGLGIGLTQGIPIVAVQADSKERDIAQALATLAFTQLFGGTCGPVIGSAVLDEHLRANLKERDVPASTIAEVISSVNIIKTL</sequence>
<evidence type="ECO:0000259" key="6">
    <source>
        <dbReference type="PROSITE" id="PS50850"/>
    </source>
</evidence>
<dbReference type="SUPFAM" id="SSF103473">
    <property type="entry name" value="MFS general substrate transporter"/>
    <property type="match status" value="1"/>
</dbReference>
<feature type="transmembrane region" description="Helical" evidence="5">
    <location>
        <begin position="443"/>
        <end position="464"/>
    </location>
</feature>
<comment type="caution">
    <text evidence="7">The sequence shown here is derived from an EMBL/GenBank/DDBJ whole genome shotgun (WGS) entry which is preliminary data.</text>
</comment>
<feature type="transmembrane region" description="Helical" evidence="5">
    <location>
        <begin position="412"/>
        <end position="431"/>
    </location>
</feature>
<reference evidence="7" key="2">
    <citation type="journal article" date="2023" name="IMA Fungus">
        <title>Comparative genomic study of the Penicillium genus elucidates a diverse pangenome and 15 lateral gene transfer events.</title>
        <authorList>
            <person name="Petersen C."/>
            <person name="Sorensen T."/>
            <person name="Nielsen M.R."/>
            <person name="Sondergaard T.E."/>
            <person name="Sorensen J.L."/>
            <person name="Fitzpatrick D.A."/>
            <person name="Frisvad J.C."/>
            <person name="Nielsen K.L."/>
        </authorList>
    </citation>
    <scope>NUCLEOTIDE SEQUENCE</scope>
    <source>
        <strain evidence="7">IBT 29864</strain>
    </source>
</reference>
<keyword evidence="3 5" id="KW-1133">Transmembrane helix</keyword>
<accession>A0A9W9SLC3</accession>
<feature type="transmembrane region" description="Helical" evidence="5">
    <location>
        <begin position="61"/>
        <end position="83"/>
    </location>
</feature>
<dbReference type="Pfam" id="PF07690">
    <property type="entry name" value="MFS_1"/>
    <property type="match status" value="1"/>
</dbReference>
<name>A0A9W9SLC3_9EURO</name>
<dbReference type="InterPro" id="IPR011701">
    <property type="entry name" value="MFS"/>
</dbReference>
<reference evidence="7" key="1">
    <citation type="submission" date="2022-11" db="EMBL/GenBank/DDBJ databases">
        <authorList>
            <person name="Petersen C."/>
        </authorList>
    </citation>
    <scope>NUCLEOTIDE SEQUENCE</scope>
    <source>
        <strain evidence="7">IBT 29864</strain>
    </source>
</reference>
<evidence type="ECO:0000256" key="1">
    <source>
        <dbReference type="ARBA" id="ARBA00004141"/>
    </source>
</evidence>
<dbReference type="GO" id="GO:0005886">
    <property type="term" value="C:plasma membrane"/>
    <property type="evidence" value="ECO:0007669"/>
    <property type="project" value="TreeGrafter"/>
</dbReference>
<comment type="subcellular location">
    <subcellularLocation>
        <location evidence="1">Membrane</location>
        <topology evidence="1">Multi-pass membrane protein</topology>
    </subcellularLocation>
</comment>
<feature type="transmembrane region" description="Helical" evidence="5">
    <location>
        <begin position="384"/>
        <end position="405"/>
    </location>
</feature>
<evidence type="ECO:0000313" key="8">
    <source>
        <dbReference type="Proteomes" id="UP001147782"/>
    </source>
</evidence>
<feature type="transmembrane region" description="Helical" evidence="5">
    <location>
        <begin position="476"/>
        <end position="499"/>
    </location>
</feature>
<feature type="transmembrane region" description="Helical" evidence="5">
    <location>
        <begin position="95"/>
        <end position="116"/>
    </location>
</feature>
<dbReference type="Proteomes" id="UP001147782">
    <property type="component" value="Unassembled WGS sequence"/>
</dbReference>
<keyword evidence="2 5" id="KW-0812">Transmembrane</keyword>
<dbReference type="PANTHER" id="PTHR23501:SF198">
    <property type="entry name" value="AZOLE RESISTANCE PROTEIN 1-RELATED"/>
    <property type="match status" value="1"/>
</dbReference>
<evidence type="ECO:0000313" key="7">
    <source>
        <dbReference type="EMBL" id="KAJ5380055.1"/>
    </source>
</evidence>
<feature type="transmembrane region" description="Helical" evidence="5">
    <location>
        <begin position="214"/>
        <end position="236"/>
    </location>
</feature>
<dbReference type="GeneID" id="81434591"/>
<feature type="domain" description="Major facilitator superfamily (MFS) profile" evidence="6">
    <location>
        <begin position="60"/>
        <end position="530"/>
    </location>
</feature>
<dbReference type="InterPro" id="IPR020846">
    <property type="entry name" value="MFS_dom"/>
</dbReference>
<dbReference type="RefSeq" id="XP_056557626.1">
    <property type="nucleotide sequence ID" value="XM_056695414.1"/>
</dbReference>
<feature type="transmembrane region" description="Helical" evidence="5">
    <location>
        <begin position="154"/>
        <end position="179"/>
    </location>
</feature>
<dbReference type="InterPro" id="IPR036259">
    <property type="entry name" value="MFS_trans_sf"/>
</dbReference>
<proteinExistence type="predicted"/>